<organism evidence="1 2">
    <name type="scientific">Candidatus Acutalibacter ornithocaccae</name>
    <dbReference type="NCBI Taxonomy" id="2838416"/>
    <lineage>
        <taxon>Bacteria</taxon>
        <taxon>Bacillati</taxon>
        <taxon>Bacillota</taxon>
        <taxon>Clostridia</taxon>
        <taxon>Eubacteriales</taxon>
        <taxon>Acutalibacteraceae</taxon>
        <taxon>Acutalibacter</taxon>
    </lineage>
</organism>
<dbReference type="InterPro" id="IPR014998">
    <property type="entry name" value="DUF1848"/>
</dbReference>
<evidence type="ECO:0000313" key="2">
    <source>
        <dbReference type="Proteomes" id="UP000824214"/>
    </source>
</evidence>
<accession>A0A9D2RYI9</accession>
<evidence type="ECO:0000313" key="1">
    <source>
        <dbReference type="EMBL" id="HJB37487.1"/>
    </source>
</evidence>
<dbReference type="Pfam" id="PF08902">
    <property type="entry name" value="DUF1848"/>
    <property type="match status" value="1"/>
</dbReference>
<proteinExistence type="predicted"/>
<sequence length="318" mass="35588">MEAAEKGGPSMILSASRRTDLPSLYGPWLLGRLEAGEVLIPQPYRARHATRLLFSPETVDAIVFWTKNLIPFLPLLGEVEALGYRDFLFQYTITALDTHWEPGLPPLEERLAAFEQLAQRWGPARVDWRFDPILLDSQRTPAWYARRFEALCRRLAPCTTRCVLSFVDHYAHNGSLFQEAAPAQLEEAAARLGEVAAKYSLPLYTCAEAGDYTAYGIRHGACIDGQRLGRLVGCPLQAKKDSGQRPACGCVESVDIGAYNTCVNGCRYCYATRSPATAARQYAAHHPRSPMLTGWPEEDWVLTEKRPPSLKREQLSLF</sequence>
<comment type="caution">
    <text evidence="1">The sequence shown here is derived from an EMBL/GenBank/DDBJ whole genome shotgun (WGS) entry which is preliminary data.</text>
</comment>
<reference evidence="1" key="2">
    <citation type="submission" date="2021-04" db="EMBL/GenBank/DDBJ databases">
        <authorList>
            <person name="Gilroy R."/>
        </authorList>
    </citation>
    <scope>NUCLEOTIDE SEQUENCE</scope>
    <source>
        <strain evidence="1">ChiBcolR8-3208</strain>
    </source>
</reference>
<dbReference type="EMBL" id="DWXZ01000113">
    <property type="protein sequence ID" value="HJB37487.1"/>
    <property type="molecule type" value="Genomic_DNA"/>
</dbReference>
<dbReference type="Proteomes" id="UP000824214">
    <property type="component" value="Unassembled WGS sequence"/>
</dbReference>
<protein>
    <submittedName>
        <fullName evidence="1">DUF1848 domain-containing protein</fullName>
    </submittedName>
</protein>
<gene>
    <name evidence="1" type="ORF">H9942_05405</name>
</gene>
<reference evidence="1" key="1">
    <citation type="journal article" date="2021" name="PeerJ">
        <title>Extensive microbial diversity within the chicken gut microbiome revealed by metagenomics and culture.</title>
        <authorList>
            <person name="Gilroy R."/>
            <person name="Ravi A."/>
            <person name="Getino M."/>
            <person name="Pursley I."/>
            <person name="Horton D.L."/>
            <person name="Alikhan N.F."/>
            <person name="Baker D."/>
            <person name="Gharbi K."/>
            <person name="Hall N."/>
            <person name="Watson M."/>
            <person name="Adriaenssens E.M."/>
            <person name="Foster-Nyarko E."/>
            <person name="Jarju S."/>
            <person name="Secka A."/>
            <person name="Antonio M."/>
            <person name="Oren A."/>
            <person name="Chaudhuri R.R."/>
            <person name="La Ragione R."/>
            <person name="Hildebrand F."/>
            <person name="Pallen M.J."/>
        </authorList>
    </citation>
    <scope>NUCLEOTIDE SEQUENCE</scope>
    <source>
        <strain evidence="1">ChiBcolR8-3208</strain>
    </source>
</reference>
<dbReference type="AlphaFoldDB" id="A0A9D2RYI9"/>
<name>A0A9D2RYI9_9FIRM</name>